<evidence type="ECO:0000256" key="4">
    <source>
        <dbReference type="ARBA" id="ARBA00013061"/>
    </source>
</evidence>
<dbReference type="Proteomes" id="UP000260363">
    <property type="component" value="Chromosome"/>
</dbReference>
<dbReference type="EC" id="2.7.2.3" evidence="4 12"/>
<dbReference type="GO" id="GO:0006096">
    <property type="term" value="P:glycolytic process"/>
    <property type="evidence" value="ECO:0007669"/>
    <property type="project" value="UniProtKB-UniRule"/>
</dbReference>
<dbReference type="GO" id="GO:0005829">
    <property type="term" value="C:cytosol"/>
    <property type="evidence" value="ECO:0007669"/>
    <property type="project" value="TreeGrafter"/>
</dbReference>
<reference evidence="16 17" key="1">
    <citation type="submission" date="2014-02" db="EMBL/GenBank/DDBJ databases">
        <authorList>
            <person name="Chen C."/>
            <person name="Conrad T.A."/>
            <person name="Zhou Z."/>
            <person name="Lai Z."/>
            <person name="Zhong G."/>
        </authorList>
    </citation>
    <scope>NUCLEOTIDE SEQUENCE [LARGE SCALE GENOMIC DNA]</scope>
    <source>
        <strain evidence="16 17">Nigg3-28</strain>
    </source>
</reference>
<dbReference type="PROSITE" id="PS00111">
    <property type="entry name" value="PGLYCERATE_KINASE"/>
    <property type="match status" value="1"/>
</dbReference>
<dbReference type="InterPro" id="IPR015911">
    <property type="entry name" value="Phosphoglycerate_kinase_CS"/>
</dbReference>
<evidence type="ECO:0000256" key="9">
    <source>
        <dbReference type="ARBA" id="ARBA00022777"/>
    </source>
</evidence>
<dbReference type="PATRIC" id="fig|243161.6.peg.75"/>
<sequence length="403" mass="43392">MDKLSIKDLSPEGKKVLVRVDFNVPIKDGKILDDVRIRSAMPTINYLLKRDAAIILVSHLGRPKGDMFEEAYSLAPIVPVLEGYLGHHVPLSPDCVGEVARQAVAQLSPGRVLLLENVRFHRGEEHPEEDPSFAVELAAYADFYVNDAFGTSHRKHASVYRVPQMFPDRAAAGFLMEKELEFLGQHLLVEPKRPFTAILGGAKVSSKIGVIEALLSRVDNLVLAGGMGYTFLKAMNQQVGNSLVEETGIPLAKRVLEKARTQGVKIYLPVDAKVARRCETGEDWQELSIQEGIPEGFSGFDIGSKTIALFSEVIQDSATVFWNGPVGVYEVPPFDQGSKAIAQCLASHSSAVTVVGGGDAAAVVALAGCTSQISHVSTGGGASLEFLEKGYLPGTEILSPARS</sequence>
<comment type="subcellular location">
    <subcellularLocation>
        <location evidence="12">Cytoplasm</location>
    </subcellularLocation>
</comment>
<feature type="binding site" evidence="12">
    <location>
        <position position="154"/>
    </location>
    <ligand>
        <name>substrate</name>
    </ligand>
</feature>
<feature type="binding site" evidence="12">
    <location>
        <position position="119"/>
    </location>
    <ligand>
        <name>substrate</name>
    </ligand>
</feature>
<dbReference type="GO" id="GO:0005524">
    <property type="term" value="F:ATP binding"/>
    <property type="evidence" value="ECO:0007669"/>
    <property type="project" value="UniProtKB-KW"/>
</dbReference>
<dbReference type="HAMAP" id="MF_00145">
    <property type="entry name" value="Phosphoglyc_kinase"/>
    <property type="match status" value="1"/>
</dbReference>
<feature type="binding site" evidence="12">
    <location>
        <position position="299"/>
    </location>
    <ligand>
        <name>ATP</name>
        <dbReference type="ChEBI" id="CHEBI:30616"/>
    </ligand>
</feature>
<evidence type="ECO:0000256" key="1">
    <source>
        <dbReference type="ARBA" id="ARBA00000642"/>
    </source>
</evidence>
<feature type="binding site" evidence="13">
    <location>
        <position position="36"/>
    </location>
    <ligand>
        <name>(2R)-3-phosphoglycerate</name>
        <dbReference type="ChEBI" id="CHEBI:58272"/>
    </ligand>
</feature>
<evidence type="ECO:0000256" key="12">
    <source>
        <dbReference type="HAMAP-Rule" id="MF_00145"/>
    </source>
</evidence>
<evidence type="ECO:0000256" key="2">
    <source>
        <dbReference type="ARBA" id="ARBA00004838"/>
    </source>
</evidence>
<dbReference type="InterPro" id="IPR001576">
    <property type="entry name" value="Phosphoglycerate_kinase"/>
</dbReference>
<dbReference type="PRINTS" id="PR00477">
    <property type="entry name" value="PHGLYCKINASE"/>
</dbReference>
<keyword evidence="10 12" id="KW-0067">ATP-binding</keyword>
<dbReference type="Gene3D" id="3.40.50.1260">
    <property type="entry name" value="Phosphoglycerate kinase, N-terminal domain"/>
    <property type="match status" value="2"/>
</dbReference>
<dbReference type="PANTHER" id="PTHR11406:SF23">
    <property type="entry name" value="PHOSPHOGLYCERATE KINASE 1, CHLOROPLASTIC-RELATED"/>
    <property type="match status" value="1"/>
</dbReference>
<dbReference type="OMA" id="DMIFDIG"/>
<dbReference type="Pfam" id="PF00162">
    <property type="entry name" value="PGK"/>
    <property type="match status" value="1"/>
</dbReference>
<feature type="binding site" evidence="12">
    <location>
        <position position="36"/>
    </location>
    <ligand>
        <name>substrate</name>
    </ligand>
</feature>
<evidence type="ECO:0000256" key="6">
    <source>
        <dbReference type="ARBA" id="ARBA00022490"/>
    </source>
</evidence>
<dbReference type="GO" id="GO:0043531">
    <property type="term" value="F:ADP binding"/>
    <property type="evidence" value="ECO:0007669"/>
    <property type="project" value="TreeGrafter"/>
</dbReference>
<dbReference type="SMR" id="A0A069ZQK6"/>
<dbReference type="PIRSF" id="PIRSF000724">
    <property type="entry name" value="Pgk"/>
    <property type="match status" value="1"/>
</dbReference>
<evidence type="ECO:0000256" key="15">
    <source>
        <dbReference type="RuleBase" id="RU000532"/>
    </source>
</evidence>
<dbReference type="RefSeq" id="WP_010229269.1">
    <property type="nucleotide sequence ID" value="NZ_CP007217.1"/>
</dbReference>
<evidence type="ECO:0000256" key="13">
    <source>
        <dbReference type="PIRSR" id="PIRSR000724-1"/>
    </source>
</evidence>
<dbReference type="STRING" id="83560.NC80_00340"/>
<evidence type="ECO:0000313" key="17">
    <source>
        <dbReference type="Proteomes" id="UP000260363"/>
    </source>
</evidence>
<dbReference type="SUPFAM" id="SSF53748">
    <property type="entry name" value="Phosphoglycerate kinase"/>
    <property type="match status" value="1"/>
</dbReference>
<comment type="catalytic activity">
    <reaction evidence="1 12 15">
        <text>(2R)-3-phosphoglycerate + ATP = (2R)-3-phospho-glyceroyl phosphate + ADP</text>
        <dbReference type="Rhea" id="RHEA:14801"/>
        <dbReference type="ChEBI" id="CHEBI:30616"/>
        <dbReference type="ChEBI" id="CHEBI:57604"/>
        <dbReference type="ChEBI" id="CHEBI:58272"/>
        <dbReference type="ChEBI" id="CHEBI:456216"/>
        <dbReference type="EC" id="2.7.2.3"/>
    </reaction>
</comment>
<proteinExistence type="inferred from homology"/>
<dbReference type="AlphaFoldDB" id="A0A069ZQK6"/>
<dbReference type="UniPathway" id="UPA00109">
    <property type="reaction ID" value="UER00185"/>
</dbReference>
<feature type="binding site" evidence="12 14">
    <location>
        <position position="330"/>
    </location>
    <ligand>
        <name>ATP</name>
        <dbReference type="ChEBI" id="CHEBI:30616"/>
    </ligand>
</feature>
<dbReference type="GeneID" id="1245594"/>
<name>A0A069ZQK6_CHLMR</name>
<evidence type="ECO:0000256" key="8">
    <source>
        <dbReference type="ARBA" id="ARBA00022741"/>
    </source>
</evidence>
<keyword evidence="11 12" id="KW-0324">Glycolysis</keyword>
<dbReference type="FunFam" id="3.40.50.1260:FF:000007">
    <property type="entry name" value="Phosphoglycerate kinase"/>
    <property type="match status" value="1"/>
</dbReference>
<evidence type="ECO:0000256" key="11">
    <source>
        <dbReference type="ARBA" id="ARBA00023152"/>
    </source>
</evidence>
<keyword evidence="9 12" id="KW-0418">Kinase</keyword>
<evidence type="ECO:0000256" key="14">
    <source>
        <dbReference type="PIRSR" id="PIRSR000724-2"/>
    </source>
</evidence>
<dbReference type="InterPro" id="IPR036043">
    <property type="entry name" value="Phosphoglycerate_kinase_sf"/>
</dbReference>
<feature type="binding site" evidence="12 13">
    <location>
        <begin position="59"/>
        <end position="62"/>
    </location>
    <ligand>
        <name>substrate</name>
    </ligand>
</feature>
<keyword evidence="8 12" id="KW-0547">Nucleotide-binding</keyword>
<protein>
    <recommendedName>
        <fullName evidence="5 12">Phosphoglycerate kinase</fullName>
        <ecNumber evidence="4 12">2.7.2.3</ecNumber>
    </recommendedName>
</protein>
<dbReference type="InterPro" id="IPR015824">
    <property type="entry name" value="Phosphoglycerate_kinase_N"/>
</dbReference>
<accession>A0A069ZQK6</accession>
<feature type="binding site" evidence="12 14">
    <location>
        <position position="207"/>
    </location>
    <ligand>
        <name>ATP</name>
        <dbReference type="ChEBI" id="CHEBI:30616"/>
    </ligand>
</feature>
<keyword evidence="7 12" id="KW-0808">Transferase</keyword>
<gene>
    <name evidence="12 16" type="primary">pgk</name>
    <name evidence="16" type="ORF">BD36_00370</name>
</gene>
<dbReference type="KEGG" id="cmm:NC80_00340"/>
<comment type="pathway">
    <text evidence="2 12">Carbohydrate degradation; glycolysis; pyruvate from D-glyceraldehyde 3-phosphate: step 2/5.</text>
</comment>
<dbReference type="PANTHER" id="PTHR11406">
    <property type="entry name" value="PHOSPHOGLYCERATE KINASE"/>
    <property type="match status" value="1"/>
</dbReference>
<dbReference type="KEGG" id="cmg:NC81_00345"/>
<feature type="binding site" evidence="12">
    <location>
        <begin position="357"/>
        <end position="360"/>
    </location>
    <ligand>
        <name>ATP</name>
        <dbReference type="ChEBI" id="CHEBI:30616"/>
    </ligand>
</feature>
<evidence type="ECO:0000256" key="5">
    <source>
        <dbReference type="ARBA" id="ARBA00016471"/>
    </source>
</evidence>
<comment type="similarity">
    <text evidence="3 12 15">Belongs to the phosphoglycerate kinase family.</text>
</comment>
<dbReference type="EMBL" id="CP007217">
    <property type="protein sequence ID" value="AJR10169.1"/>
    <property type="molecule type" value="Genomic_DNA"/>
</dbReference>
<dbReference type="GO" id="GO:0004618">
    <property type="term" value="F:phosphoglycerate kinase activity"/>
    <property type="evidence" value="ECO:0007669"/>
    <property type="project" value="UniProtKB-UniRule"/>
</dbReference>
<evidence type="ECO:0000313" key="16">
    <source>
        <dbReference type="EMBL" id="AJR10169.1"/>
    </source>
</evidence>
<comment type="subunit">
    <text evidence="12">Monomer.</text>
</comment>
<dbReference type="GO" id="GO:0006094">
    <property type="term" value="P:gluconeogenesis"/>
    <property type="evidence" value="ECO:0007669"/>
    <property type="project" value="TreeGrafter"/>
</dbReference>
<dbReference type="FunFam" id="3.40.50.1260:FF:000011">
    <property type="entry name" value="Phosphoglycerate kinase"/>
    <property type="match status" value="1"/>
</dbReference>
<evidence type="ECO:0000256" key="10">
    <source>
        <dbReference type="ARBA" id="ARBA00022840"/>
    </source>
</evidence>
<organism evidence="16 17">
    <name type="scientific">Chlamydia muridarum</name>
    <dbReference type="NCBI Taxonomy" id="83560"/>
    <lineage>
        <taxon>Bacteria</taxon>
        <taxon>Pseudomonadati</taxon>
        <taxon>Chlamydiota</taxon>
        <taxon>Chlamydiia</taxon>
        <taxon>Chlamydiales</taxon>
        <taxon>Chlamydiaceae</taxon>
        <taxon>Chlamydia/Chlamydophila group</taxon>
        <taxon>Chlamydia</taxon>
    </lineage>
</organism>
<feature type="binding site" evidence="12 13">
    <location>
        <begin position="21"/>
        <end position="23"/>
    </location>
    <ligand>
        <name>substrate</name>
    </ligand>
</feature>
<evidence type="ECO:0000256" key="7">
    <source>
        <dbReference type="ARBA" id="ARBA00022679"/>
    </source>
</evidence>
<dbReference type="CDD" id="cd00318">
    <property type="entry name" value="Phosphoglycerate_kinase"/>
    <property type="match status" value="1"/>
</dbReference>
<dbReference type="KEGG" id="cmx:DNC_00345"/>
<evidence type="ECO:0000256" key="3">
    <source>
        <dbReference type="ARBA" id="ARBA00008982"/>
    </source>
</evidence>
<feature type="binding site" evidence="13">
    <location>
        <position position="119"/>
    </location>
    <ligand>
        <name>(2R)-3-phosphoglycerate</name>
        <dbReference type="ChEBI" id="CHEBI:58272"/>
    </ligand>
</feature>
<feature type="binding site" evidence="13">
    <location>
        <position position="154"/>
    </location>
    <ligand>
        <name>(2R)-3-phosphoglycerate</name>
        <dbReference type="ChEBI" id="CHEBI:58272"/>
    </ligand>
</feature>
<keyword evidence="6 12" id="KW-0963">Cytoplasm</keyword>